<keyword evidence="2" id="KW-1185">Reference proteome</keyword>
<accession>M0QSA0</accession>
<dbReference type="EMBL" id="BANX01000051">
    <property type="protein sequence ID" value="GAC71082.1"/>
    <property type="molecule type" value="Genomic_DNA"/>
</dbReference>
<dbReference type="Proteomes" id="UP000011666">
    <property type="component" value="Unassembled WGS sequence"/>
</dbReference>
<gene>
    <name evidence="1" type="ORF">GS4_51_00200</name>
</gene>
<dbReference type="RefSeq" id="WP_007625779.1">
    <property type="nucleotide sequence ID" value="NZ_BANX01000051.1"/>
</dbReference>
<evidence type="ECO:0000313" key="2">
    <source>
        <dbReference type="Proteomes" id="UP000011666"/>
    </source>
</evidence>
<organism evidence="1 2">
    <name type="scientific">Gordonia soli NBRC 108243</name>
    <dbReference type="NCBI Taxonomy" id="1223545"/>
    <lineage>
        <taxon>Bacteria</taxon>
        <taxon>Bacillati</taxon>
        <taxon>Actinomycetota</taxon>
        <taxon>Actinomycetes</taxon>
        <taxon>Mycobacteriales</taxon>
        <taxon>Gordoniaceae</taxon>
        <taxon>Gordonia</taxon>
    </lineage>
</organism>
<name>M0QSA0_9ACTN</name>
<comment type="caution">
    <text evidence="1">The sequence shown here is derived from an EMBL/GenBank/DDBJ whole genome shotgun (WGS) entry which is preliminary data.</text>
</comment>
<reference evidence="1 2" key="1">
    <citation type="submission" date="2013-01" db="EMBL/GenBank/DDBJ databases">
        <title>Whole genome shotgun sequence of Gordonia soli NBRC 108243.</title>
        <authorList>
            <person name="Isaki-Nakamura S."/>
            <person name="Hosoyama A."/>
            <person name="Tsuchikane K."/>
            <person name="Ando Y."/>
            <person name="Baba S."/>
            <person name="Ohji S."/>
            <person name="Hamada M."/>
            <person name="Tamura T."/>
            <person name="Yamazoe A."/>
            <person name="Yamazaki S."/>
            <person name="Fujita N."/>
        </authorList>
    </citation>
    <scope>NUCLEOTIDE SEQUENCE [LARGE SCALE GENOMIC DNA]</scope>
    <source>
        <strain evidence="1 2">NBRC 108243</strain>
    </source>
</reference>
<dbReference type="AlphaFoldDB" id="M0QSA0"/>
<protein>
    <submittedName>
        <fullName evidence="1">Uncharacterized protein</fullName>
    </submittedName>
</protein>
<sequence>MSAEYYTSEHQIAEAAMDLVDELVDVESPDVMLLQIAHRFQTQSARMAQIVMCLGFWAADVPFETLNARTGRIAVSRVRSLMAAGKLDLDRYLGQDGPVVA</sequence>
<proteinExistence type="predicted"/>
<dbReference type="STRING" id="1223545.GS4_51_00200"/>
<evidence type="ECO:0000313" key="1">
    <source>
        <dbReference type="EMBL" id="GAC71082.1"/>
    </source>
</evidence>